<protein>
    <submittedName>
        <fullName evidence="2">Uncharacterized protein</fullName>
    </submittedName>
</protein>
<keyword evidence="3" id="KW-1185">Reference proteome</keyword>
<accession>A0A9P7VIM4</accession>
<gene>
    <name evidence="2" type="ORF">BT62DRAFT_937789</name>
</gene>
<proteinExistence type="predicted"/>
<evidence type="ECO:0000313" key="3">
    <source>
        <dbReference type="Proteomes" id="UP000812287"/>
    </source>
</evidence>
<comment type="caution">
    <text evidence="2">The sequence shown here is derived from an EMBL/GenBank/DDBJ whole genome shotgun (WGS) entry which is preliminary data.</text>
</comment>
<name>A0A9P7VIM4_9AGAR</name>
<feature type="transmembrane region" description="Helical" evidence="1">
    <location>
        <begin position="39"/>
        <end position="58"/>
    </location>
</feature>
<reference evidence="2" key="1">
    <citation type="submission" date="2020-11" db="EMBL/GenBank/DDBJ databases">
        <title>Adaptations for nitrogen fixation in a non-lichenized fungal sporocarp promotes dispersal by wood-feeding termites.</title>
        <authorList>
            <consortium name="DOE Joint Genome Institute"/>
            <person name="Koch R.A."/>
            <person name="Yoon G."/>
            <person name="Arayal U."/>
            <person name="Lail K."/>
            <person name="Amirebrahimi M."/>
            <person name="Labutti K."/>
            <person name="Lipzen A."/>
            <person name="Riley R."/>
            <person name="Barry K."/>
            <person name="Henrissat B."/>
            <person name="Grigoriev I.V."/>
            <person name="Herr J.R."/>
            <person name="Aime M.C."/>
        </authorList>
    </citation>
    <scope>NUCLEOTIDE SEQUENCE</scope>
    <source>
        <strain evidence="2">MCA 3950</strain>
    </source>
</reference>
<sequence>MSQDEEDESEFVVQTVQKAVEAKAKSSYGPRTMVPLAPLVWLPVSTTSMGIALGTMFLDDKTERNVGAYNSNDATFHIGPAYNHTYAVNGASKRFSVRESRCIQSPSGGQFFSGGFPGVLQQTFGSLLSLANRTWSDGV</sequence>
<organism evidence="2 3">
    <name type="scientific">Guyanagaster necrorhizus</name>
    <dbReference type="NCBI Taxonomy" id="856835"/>
    <lineage>
        <taxon>Eukaryota</taxon>
        <taxon>Fungi</taxon>
        <taxon>Dikarya</taxon>
        <taxon>Basidiomycota</taxon>
        <taxon>Agaricomycotina</taxon>
        <taxon>Agaricomycetes</taxon>
        <taxon>Agaricomycetidae</taxon>
        <taxon>Agaricales</taxon>
        <taxon>Marasmiineae</taxon>
        <taxon>Physalacriaceae</taxon>
        <taxon>Guyanagaster</taxon>
    </lineage>
</organism>
<dbReference type="GeneID" id="66109696"/>
<keyword evidence="1" id="KW-0472">Membrane</keyword>
<dbReference type="AlphaFoldDB" id="A0A9P7VIM4"/>
<evidence type="ECO:0000256" key="1">
    <source>
        <dbReference type="SAM" id="Phobius"/>
    </source>
</evidence>
<dbReference type="Proteomes" id="UP000812287">
    <property type="component" value="Unassembled WGS sequence"/>
</dbReference>
<keyword evidence="1" id="KW-1133">Transmembrane helix</keyword>
<dbReference type="EMBL" id="MU250568">
    <property type="protein sequence ID" value="KAG7440639.1"/>
    <property type="molecule type" value="Genomic_DNA"/>
</dbReference>
<evidence type="ECO:0000313" key="2">
    <source>
        <dbReference type="EMBL" id="KAG7440639.1"/>
    </source>
</evidence>
<keyword evidence="1" id="KW-0812">Transmembrane</keyword>
<dbReference type="RefSeq" id="XP_043034139.1">
    <property type="nucleotide sequence ID" value="XM_043187399.1"/>
</dbReference>